<dbReference type="GO" id="GO:0000287">
    <property type="term" value="F:magnesium ion binding"/>
    <property type="evidence" value="ECO:0007669"/>
    <property type="project" value="InterPro"/>
</dbReference>
<accession>A0A1J0GIS7</accession>
<dbReference type="OrthoDB" id="9798247at2"/>
<dbReference type="RefSeq" id="WP_071613548.1">
    <property type="nucleotide sequence ID" value="NZ_CP015756.1"/>
</dbReference>
<gene>
    <name evidence="1" type="ORF">A7L45_14795</name>
</gene>
<dbReference type="EMBL" id="CP015756">
    <property type="protein sequence ID" value="APC41253.1"/>
    <property type="molecule type" value="Genomic_DNA"/>
</dbReference>
<dbReference type="SUPFAM" id="SSF50324">
    <property type="entry name" value="Inorganic pyrophosphatase"/>
    <property type="match status" value="1"/>
</dbReference>
<evidence type="ECO:0000313" key="1">
    <source>
        <dbReference type="EMBL" id="APC41253.1"/>
    </source>
</evidence>
<dbReference type="AlphaFoldDB" id="A0A1J0GIS7"/>
<reference evidence="2" key="1">
    <citation type="journal article" date="2016" name="Front. Microbiol.">
        <title>Complete Genome Sequence of Clostridium estertheticum DSM 8809, a Microbe Identified in Spoiled Vacuum Packed Beef.</title>
        <authorList>
            <person name="Yu Z."/>
            <person name="Gunn L."/>
            <person name="Brennan E."/>
            <person name="Reid R."/>
            <person name="Wall P.G."/>
            <person name="Gaora O.P."/>
            <person name="Hurley D."/>
            <person name="Bolton D."/>
            <person name="Fanning S."/>
        </authorList>
    </citation>
    <scope>NUCLEOTIDE SEQUENCE [LARGE SCALE GENOMIC DNA]</scope>
    <source>
        <strain evidence="2">DSM 8809</strain>
    </source>
</reference>
<protein>
    <submittedName>
        <fullName evidence="1">Inorganic pyrophosphatase</fullName>
    </submittedName>
</protein>
<evidence type="ECO:0000313" key="2">
    <source>
        <dbReference type="Proteomes" id="UP000182569"/>
    </source>
</evidence>
<name>A0A1J0GIS7_9CLOT</name>
<keyword evidence="2" id="KW-1185">Reference proteome</keyword>
<dbReference type="InterPro" id="IPR036649">
    <property type="entry name" value="Pyrophosphatase_sf"/>
</dbReference>
<organism evidence="1 2">
    <name type="scientific">Clostridium estertheticum subsp. estertheticum</name>
    <dbReference type="NCBI Taxonomy" id="1552"/>
    <lineage>
        <taxon>Bacteria</taxon>
        <taxon>Bacillati</taxon>
        <taxon>Bacillota</taxon>
        <taxon>Clostridia</taxon>
        <taxon>Eubacteriales</taxon>
        <taxon>Clostridiaceae</taxon>
        <taxon>Clostridium</taxon>
    </lineage>
</organism>
<proteinExistence type="predicted"/>
<dbReference type="STRING" id="1552.A7L45_14795"/>
<dbReference type="GO" id="GO:0004427">
    <property type="term" value="F:inorganic diphosphate phosphatase activity"/>
    <property type="evidence" value="ECO:0007669"/>
    <property type="project" value="InterPro"/>
</dbReference>
<dbReference type="GO" id="GO:0005737">
    <property type="term" value="C:cytoplasm"/>
    <property type="evidence" value="ECO:0007669"/>
    <property type="project" value="InterPro"/>
</dbReference>
<dbReference type="GO" id="GO:0006796">
    <property type="term" value="P:phosphate-containing compound metabolic process"/>
    <property type="evidence" value="ECO:0007669"/>
    <property type="project" value="InterPro"/>
</dbReference>
<sequence>MDYNNKGFWSMLDDLVSGSEIVIDRPKGSRHPKYPDMLYEVDYGYLKNTTSMDGGGIDIWRGTDEKHEIDGIICIVDLLKKDSEIKILSGCTNNEKETIYRFHNKSEFMKGIFISREGA</sequence>
<dbReference type="Proteomes" id="UP000182569">
    <property type="component" value="Chromosome"/>
</dbReference>
<dbReference type="KEGG" id="ceu:A7L45_14795"/>